<dbReference type="Proteomes" id="UP001175211">
    <property type="component" value="Unassembled WGS sequence"/>
</dbReference>
<dbReference type="GeneID" id="85364314"/>
<accession>A0AA39N515</accession>
<organism evidence="1 2">
    <name type="scientific">Armillaria tabescens</name>
    <name type="common">Ringless honey mushroom</name>
    <name type="synonym">Agaricus tabescens</name>
    <dbReference type="NCBI Taxonomy" id="1929756"/>
    <lineage>
        <taxon>Eukaryota</taxon>
        <taxon>Fungi</taxon>
        <taxon>Dikarya</taxon>
        <taxon>Basidiomycota</taxon>
        <taxon>Agaricomycotina</taxon>
        <taxon>Agaricomycetes</taxon>
        <taxon>Agaricomycetidae</taxon>
        <taxon>Agaricales</taxon>
        <taxon>Marasmiineae</taxon>
        <taxon>Physalacriaceae</taxon>
        <taxon>Desarmillaria</taxon>
    </lineage>
</organism>
<sequence length="250" mass="27378">MAALIQSLMSSVVLPSRERCIHITDNTQQCQCPWFVSLPLDPYICGQCGHGIHAHVDYVSMVVNHHPPAQCAAYVQKTPLAQRCTCEAQLCDHIVADNAYRIGEPWNVLDNSRGNNVAFHGVDVINFSNDIVNSTFTLFVNSNANTDTFSRDANLTPINTAPIFSPGPYNDAGNIPLAPYIPSPSTSHTPSGIQSDVQVQGYSPDHYFVQYPGHSMVNPYAHQADVSAMGESFGYQYYSPHTEAGSDPYI</sequence>
<evidence type="ECO:0000313" key="2">
    <source>
        <dbReference type="Proteomes" id="UP001175211"/>
    </source>
</evidence>
<protein>
    <submittedName>
        <fullName evidence="1">Uncharacterized protein</fullName>
    </submittedName>
</protein>
<proteinExistence type="predicted"/>
<name>A0AA39N515_ARMTA</name>
<dbReference type="AlphaFoldDB" id="A0AA39N515"/>
<comment type="caution">
    <text evidence="1">The sequence shown here is derived from an EMBL/GenBank/DDBJ whole genome shotgun (WGS) entry which is preliminary data.</text>
</comment>
<dbReference type="EMBL" id="JAUEPS010000017">
    <property type="protein sequence ID" value="KAK0458416.1"/>
    <property type="molecule type" value="Genomic_DNA"/>
</dbReference>
<reference evidence="1" key="1">
    <citation type="submission" date="2023-06" db="EMBL/GenBank/DDBJ databases">
        <authorList>
            <consortium name="Lawrence Berkeley National Laboratory"/>
            <person name="Ahrendt S."/>
            <person name="Sahu N."/>
            <person name="Indic B."/>
            <person name="Wong-Bajracharya J."/>
            <person name="Merenyi Z."/>
            <person name="Ke H.-M."/>
            <person name="Monk M."/>
            <person name="Kocsube S."/>
            <person name="Drula E."/>
            <person name="Lipzen A."/>
            <person name="Balint B."/>
            <person name="Henrissat B."/>
            <person name="Andreopoulos B."/>
            <person name="Martin F.M."/>
            <person name="Harder C.B."/>
            <person name="Rigling D."/>
            <person name="Ford K.L."/>
            <person name="Foster G.D."/>
            <person name="Pangilinan J."/>
            <person name="Papanicolaou A."/>
            <person name="Barry K."/>
            <person name="LaButti K."/>
            <person name="Viragh M."/>
            <person name="Koriabine M."/>
            <person name="Yan M."/>
            <person name="Riley R."/>
            <person name="Champramary S."/>
            <person name="Plett K.L."/>
            <person name="Tsai I.J."/>
            <person name="Slot J."/>
            <person name="Sipos G."/>
            <person name="Plett J."/>
            <person name="Nagy L.G."/>
            <person name="Grigoriev I.V."/>
        </authorList>
    </citation>
    <scope>NUCLEOTIDE SEQUENCE</scope>
    <source>
        <strain evidence="1">CCBAS 213</strain>
    </source>
</reference>
<gene>
    <name evidence="1" type="ORF">EV420DRAFT_1764083</name>
</gene>
<keyword evidence="2" id="KW-1185">Reference proteome</keyword>
<dbReference type="RefSeq" id="XP_060330686.1">
    <property type="nucleotide sequence ID" value="XM_060480766.1"/>
</dbReference>
<evidence type="ECO:0000313" key="1">
    <source>
        <dbReference type="EMBL" id="KAK0458416.1"/>
    </source>
</evidence>